<dbReference type="Proteomes" id="UP000494216">
    <property type="component" value="Unassembled WGS sequence"/>
</dbReference>
<dbReference type="InterPro" id="IPR026843">
    <property type="entry name" value="SbcD_C"/>
</dbReference>
<proteinExistence type="predicted"/>
<sequence length="90" mass="10521">MLFEEHPAPEQCPLIELRIRLEKPKRELRQQIEEVISKLPVRLLKISTAYAGTDKTLAVIKIDVRLEDLQPLAVFERCYQNKCAQLHRKA</sequence>
<keyword evidence="3" id="KW-1185">Reference proteome</keyword>
<dbReference type="AlphaFoldDB" id="A0A8S0XIG5"/>
<accession>A0A8S0XIG5</accession>
<evidence type="ECO:0000313" key="3">
    <source>
        <dbReference type="Proteomes" id="UP000494216"/>
    </source>
</evidence>
<evidence type="ECO:0000313" key="2">
    <source>
        <dbReference type="EMBL" id="CAA9890716.1"/>
    </source>
</evidence>
<dbReference type="EMBL" id="CADCXN010000055">
    <property type="protein sequence ID" value="CAA9890716.1"/>
    <property type="molecule type" value="Genomic_DNA"/>
</dbReference>
<organism evidence="2 3">
    <name type="scientific">Candidatus Methylobacter favarea</name>
    <dbReference type="NCBI Taxonomy" id="2707345"/>
    <lineage>
        <taxon>Bacteria</taxon>
        <taxon>Pseudomonadati</taxon>
        <taxon>Pseudomonadota</taxon>
        <taxon>Gammaproteobacteria</taxon>
        <taxon>Methylococcales</taxon>
        <taxon>Methylococcaceae</taxon>
        <taxon>Methylobacter</taxon>
    </lineage>
</organism>
<dbReference type="RefSeq" id="WP_174625629.1">
    <property type="nucleotide sequence ID" value="NZ_CADCXN010000055.1"/>
</dbReference>
<reference evidence="2 3" key="1">
    <citation type="submission" date="2020-02" db="EMBL/GenBank/DDBJ databases">
        <authorList>
            <person name="Hogendoorn C."/>
        </authorList>
    </citation>
    <scope>NUCLEOTIDE SEQUENCE [LARGE SCALE GENOMIC DNA]</scope>
    <source>
        <strain evidence="2">METHB21</strain>
    </source>
</reference>
<feature type="domain" description="Nuclease SbcCD subunit D C-terminal" evidence="1">
    <location>
        <begin position="8"/>
        <end position="81"/>
    </location>
</feature>
<protein>
    <recommendedName>
        <fullName evidence="1">Nuclease SbcCD subunit D C-terminal domain-containing protein</fullName>
    </recommendedName>
</protein>
<dbReference type="Pfam" id="PF12320">
    <property type="entry name" value="SbcD_C"/>
    <property type="match status" value="1"/>
</dbReference>
<gene>
    <name evidence="2" type="ORF">METHB2_270046</name>
</gene>
<name>A0A8S0XIG5_9GAMM</name>
<comment type="caution">
    <text evidence="2">The sequence shown here is derived from an EMBL/GenBank/DDBJ whole genome shotgun (WGS) entry which is preliminary data.</text>
</comment>
<evidence type="ECO:0000259" key="1">
    <source>
        <dbReference type="Pfam" id="PF12320"/>
    </source>
</evidence>